<feature type="compositionally biased region" description="Polar residues" evidence="1">
    <location>
        <begin position="24"/>
        <end position="37"/>
    </location>
</feature>
<comment type="caution">
    <text evidence="2">The sequence shown here is derived from an EMBL/GenBank/DDBJ whole genome shotgun (WGS) entry which is preliminary data.</text>
</comment>
<organism evidence="2 3">
    <name type="scientific">Chitinophaga tropicalis</name>
    <dbReference type="NCBI Taxonomy" id="2683588"/>
    <lineage>
        <taxon>Bacteria</taxon>
        <taxon>Pseudomonadati</taxon>
        <taxon>Bacteroidota</taxon>
        <taxon>Chitinophagia</taxon>
        <taxon>Chitinophagales</taxon>
        <taxon>Chitinophagaceae</taxon>
        <taxon>Chitinophaga</taxon>
    </lineage>
</organism>
<feature type="region of interest" description="Disordered" evidence="1">
    <location>
        <begin position="1"/>
        <end position="69"/>
    </location>
</feature>
<gene>
    <name evidence="2" type="ORF">GO493_11560</name>
</gene>
<keyword evidence="3" id="KW-1185">Reference proteome</keyword>
<protein>
    <submittedName>
        <fullName evidence="2">Uncharacterized protein</fullName>
    </submittedName>
</protein>
<dbReference type="Proteomes" id="UP000461730">
    <property type="component" value="Unassembled WGS sequence"/>
</dbReference>
<evidence type="ECO:0000313" key="3">
    <source>
        <dbReference type="Proteomes" id="UP000461730"/>
    </source>
</evidence>
<accession>A0A7K1U3K0</accession>
<reference evidence="2 3" key="1">
    <citation type="submission" date="2019-12" db="EMBL/GenBank/DDBJ databases">
        <title>Chitinophaga sp. strain ysch24 (GDMCC 1.1355), whole genome shotgun sequence.</title>
        <authorList>
            <person name="Zhang X."/>
        </authorList>
    </citation>
    <scope>NUCLEOTIDE SEQUENCE [LARGE SCALE GENOMIC DNA]</scope>
    <source>
        <strain evidence="3">ysch24</strain>
    </source>
</reference>
<dbReference type="RefSeq" id="WP_157306319.1">
    <property type="nucleotide sequence ID" value="NZ_WRXN01000004.1"/>
</dbReference>
<evidence type="ECO:0000256" key="1">
    <source>
        <dbReference type="SAM" id="MobiDB-lite"/>
    </source>
</evidence>
<dbReference type="AlphaFoldDB" id="A0A7K1U3K0"/>
<name>A0A7K1U3K0_9BACT</name>
<feature type="compositionally biased region" description="Polar residues" evidence="1">
    <location>
        <begin position="60"/>
        <end position="69"/>
    </location>
</feature>
<dbReference type="EMBL" id="WRXN01000004">
    <property type="protein sequence ID" value="MVT08900.1"/>
    <property type="molecule type" value="Genomic_DNA"/>
</dbReference>
<evidence type="ECO:0000313" key="2">
    <source>
        <dbReference type="EMBL" id="MVT08900.1"/>
    </source>
</evidence>
<sequence>MENNFKFFRQPRAFKNQPRIKKIQQPQAKPSQKNQPRAAQKKTLKKRGFAEGETPFFEQSHITQANLLQ</sequence>
<proteinExistence type="predicted"/>